<dbReference type="EMBL" id="CAMPGE010007522">
    <property type="protein sequence ID" value="CAI2366438.1"/>
    <property type="molecule type" value="Genomic_DNA"/>
</dbReference>
<feature type="region of interest" description="Disordered" evidence="5">
    <location>
        <begin position="1"/>
        <end position="24"/>
    </location>
</feature>
<dbReference type="InterPro" id="IPR017441">
    <property type="entry name" value="Protein_kinase_ATP_BS"/>
</dbReference>
<dbReference type="GO" id="GO:0005524">
    <property type="term" value="F:ATP binding"/>
    <property type="evidence" value="ECO:0007669"/>
    <property type="project" value="UniProtKB-UniRule"/>
</dbReference>
<dbReference type="PANTHER" id="PTHR45832:SF22">
    <property type="entry name" value="SERINE_THREONINE-PROTEIN KINASE SAMKA-RELATED"/>
    <property type="match status" value="1"/>
</dbReference>
<evidence type="ECO:0000259" key="6">
    <source>
        <dbReference type="PROSITE" id="PS50011"/>
    </source>
</evidence>
<proteinExistence type="inferred from homology"/>
<keyword evidence="2 4" id="KW-0547">Nucleotide-binding</keyword>
<dbReference type="SUPFAM" id="SSF56112">
    <property type="entry name" value="Protein kinase-like (PK-like)"/>
    <property type="match status" value="1"/>
</dbReference>
<dbReference type="PANTHER" id="PTHR45832">
    <property type="entry name" value="SERINE/THREONINE-PROTEIN KINASE SAMKA-RELATED-RELATED"/>
    <property type="match status" value="1"/>
</dbReference>
<dbReference type="PROSITE" id="PS50011">
    <property type="entry name" value="PROTEIN_KINASE_DOM"/>
    <property type="match status" value="1"/>
</dbReference>
<dbReference type="SMART" id="SM00220">
    <property type="entry name" value="S_TKc"/>
    <property type="match status" value="1"/>
</dbReference>
<dbReference type="GO" id="GO:0004672">
    <property type="term" value="F:protein kinase activity"/>
    <property type="evidence" value="ECO:0007669"/>
    <property type="project" value="InterPro"/>
</dbReference>
<dbReference type="Gene3D" id="1.10.510.10">
    <property type="entry name" value="Transferase(Phosphotransferase) domain 1"/>
    <property type="match status" value="1"/>
</dbReference>
<evidence type="ECO:0000256" key="3">
    <source>
        <dbReference type="ARBA" id="ARBA00022840"/>
    </source>
</evidence>
<evidence type="ECO:0000256" key="5">
    <source>
        <dbReference type="SAM" id="MobiDB-lite"/>
    </source>
</evidence>
<dbReference type="PROSITE" id="PS00107">
    <property type="entry name" value="PROTEIN_KINASE_ATP"/>
    <property type="match status" value="1"/>
</dbReference>
<accession>A0AAD1UFP5</accession>
<comment type="caution">
    <text evidence="7">The sequence shown here is derived from an EMBL/GenBank/DDBJ whole genome shotgun (WGS) entry which is preliminary data.</text>
</comment>
<dbReference type="Pfam" id="PF00069">
    <property type="entry name" value="Pkinase"/>
    <property type="match status" value="1"/>
</dbReference>
<dbReference type="Proteomes" id="UP001295684">
    <property type="component" value="Unassembled WGS sequence"/>
</dbReference>
<reference evidence="7" key="1">
    <citation type="submission" date="2023-07" db="EMBL/GenBank/DDBJ databases">
        <authorList>
            <consortium name="AG Swart"/>
            <person name="Singh M."/>
            <person name="Singh A."/>
            <person name="Seah K."/>
            <person name="Emmerich C."/>
        </authorList>
    </citation>
    <scope>NUCLEOTIDE SEQUENCE</scope>
    <source>
        <strain evidence="7">DP1</strain>
    </source>
</reference>
<feature type="domain" description="Protein kinase" evidence="6">
    <location>
        <begin position="203"/>
        <end position="458"/>
    </location>
</feature>
<gene>
    <name evidence="7" type="ORF">ECRASSUSDP1_LOCUS7711</name>
</gene>
<dbReference type="InterPro" id="IPR000719">
    <property type="entry name" value="Prot_kinase_dom"/>
</dbReference>
<dbReference type="PROSITE" id="PS00108">
    <property type="entry name" value="PROTEIN_KINASE_ST"/>
    <property type="match status" value="1"/>
</dbReference>
<evidence type="ECO:0000256" key="1">
    <source>
        <dbReference type="ARBA" id="ARBA00008874"/>
    </source>
</evidence>
<dbReference type="AlphaFoldDB" id="A0AAD1UFP5"/>
<evidence type="ECO:0000313" key="7">
    <source>
        <dbReference type="EMBL" id="CAI2366438.1"/>
    </source>
</evidence>
<evidence type="ECO:0000256" key="4">
    <source>
        <dbReference type="PROSITE-ProRule" id="PRU10141"/>
    </source>
</evidence>
<protein>
    <recommendedName>
        <fullName evidence="6">Protein kinase domain-containing protein</fullName>
    </recommendedName>
</protein>
<dbReference type="InterPro" id="IPR011009">
    <property type="entry name" value="Kinase-like_dom_sf"/>
</dbReference>
<dbReference type="InterPro" id="IPR008271">
    <property type="entry name" value="Ser/Thr_kinase_AS"/>
</dbReference>
<name>A0AAD1UFP5_EUPCR</name>
<evidence type="ECO:0000313" key="8">
    <source>
        <dbReference type="Proteomes" id="UP001295684"/>
    </source>
</evidence>
<dbReference type="InterPro" id="IPR051931">
    <property type="entry name" value="PAK3-like"/>
</dbReference>
<sequence>MGGKAPQEEEDNWAKATRKRASNSVHKVSKLKGLVKQIEMGLNEEGKLTGMPDVWAKLLECDDILAEESIIETDLLPDEVVPVIDSNIINYVKQSKPGKFIISFPSEEEKEEIKAPEMEVEVEVDENEEEGISGLTPQLKSDFKEAGFTRKDVINDPISVLETLTLIRRQKAGSIHPLPTNSEYRKKEKKSIVFIKSDPSKDYIILNEIGEGGFGKVYMCTKIADQKIYALKYMDITSNKQKVYIGNEITIMRTTDDPNVVKLHDVYLYKGRIFMVMDYLDGGCLTPVVEDMNLDIPENVIGYILRETLQGIYSLHKRGIIHRDIKSDNILIEKDTAAIKLTDFGYSCQLTQEKRMRESRVGTLYWMAPELLKGDNKYNEKCDIWSLGVFAFELAQGFPPFPKKGTQKTIYHILSRPSPTLAVPEKWSDLFNSFIECCMVKDYNDRPSAAELLLHPFINEKFDYETAKQDYMIFKADVLKKLGKISEDYDGEIFARMDSLTDQRLRSKTVKKVK</sequence>
<keyword evidence="8" id="KW-1185">Reference proteome</keyword>
<keyword evidence="3 4" id="KW-0067">ATP-binding</keyword>
<organism evidence="7 8">
    <name type="scientific">Euplotes crassus</name>
    <dbReference type="NCBI Taxonomy" id="5936"/>
    <lineage>
        <taxon>Eukaryota</taxon>
        <taxon>Sar</taxon>
        <taxon>Alveolata</taxon>
        <taxon>Ciliophora</taxon>
        <taxon>Intramacronucleata</taxon>
        <taxon>Spirotrichea</taxon>
        <taxon>Hypotrichia</taxon>
        <taxon>Euplotida</taxon>
        <taxon>Euplotidae</taxon>
        <taxon>Moneuplotes</taxon>
    </lineage>
</organism>
<feature type="binding site" evidence="4">
    <location>
        <position position="232"/>
    </location>
    <ligand>
        <name>ATP</name>
        <dbReference type="ChEBI" id="CHEBI:30616"/>
    </ligand>
</feature>
<evidence type="ECO:0000256" key="2">
    <source>
        <dbReference type="ARBA" id="ARBA00022741"/>
    </source>
</evidence>
<comment type="similarity">
    <text evidence="1">Belongs to the protein kinase superfamily. STE Ser/Thr protein kinase family. STE20 subfamily.</text>
</comment>